<keyword evidence="1" id="KW-1133">Transmembrane helix</keyword>
<dbReference type="InterPro" id="IPR018638">
    <property type="entry name" value="DUF2061_membrane"/>
</dbReference>
<protein>
    <submittedName>
        <fullName evidence="3">DUF2061 domain-containing protein</fullName>
    </submittedName>
</protein>
<keyword evidence="1" id="KW-0812">Transmembrane</keyword>
<dbReference type="Pfam" id="PF09834">
    <property type="entry name" value="DUF2061"/>
    <property type="match status" value="1"/>
</dbReference>
<dbReference type="AlphaFoldDB" id="A0A643FGQ1"/>
<sequence>MAKTLSFGAMHVGIAFGLGYAFTGSVATAGVLTVVEPLCNMVAHHFFEGWWERREHARAQPAGEEGEVVGAGAGLVAASSPPSQIMAC</sequence>
<feature type="domain" description="DUF2061" evidence="2">
    <location>
        <begin position="1"/>
        <end position="52"/>
    </location>
</feature>
<dbReference type="RefSeq" id="WP_151122485.1">
    <property type="nucleotide sequence ID" value="NZ_CP088081.1"/>
</dbReference>
<proteinExistence type="predicted"/>
<name>A0A643FGQ1_IDEDE</name>
<gene>
    <name evidence="3" type="ORF">F7Q92_03265</name>
</gene>
<dbReference type="EMBL" id="VZPB01000005">
    <property type="protein sequence ID" value="KAB0584545.1"/>
    <property type="molecule type" value="Genomic_DNA"/>
</dbReference>
<organism evidence="3 4">
    <name type="scientific">Ideonella dechloratans</name>
    <dbReference type="NCBI Taxonomy" id="36863"/>
    <lineage>
        <taxon>Bacteria</taxon>
        <taxon>Pseudomonadati</taxon>
        <taxon>Pseudomonadota</taxon>
        <taxon>Betaproteobacteria</taxon>
        <taxon>Burkholderiales</taxon>
        <taxon>Sphaerotilaceae</taxon>
        <taxon>Ideonella</taxon>
    </lineage>
</organism>
<evidence type="ECO:0000259" key="2">
    <source>
        <dbReference type="Pfam" id="PF09834"/>
    </source>
</evidence>
<evidence type="ECO:0000313" key="4">
    <source>
        <dbReference type="Proteomes" id="UP000430120"/>
    </source>
</evidence>
<keyword evidence="1" id="KW-0472">Membrane</keyword>
<feature type="transmembrane region" description="Helical" evidence="1">
    <location>
        <begin position="12"/>
        <end position="35"/>
    </location>
</feature>
<evidence type="ECO:0000313" key="3">
    <source>
        <dbReference type="EMBL" id="KAB0584545.1"/>
    </source>
</evidence>
<comment type="caution">
    <text evidence="3">The sequence shown here is derived from an EMBL/GenBank/DDBJ whole genome shotgun (WGS) entry which is preliminary data.</text>
</comment>
<dbReference type="OrthoDB" id="9133582at2"/>
<reference evidence="3 4" key="1">
    <citation type="submission" date="2019-09" db="EMBL/GenBank/DDBJ databases">
        <title>Draft genome sequences of 48 bacterial type strains from the CCUG.</title>
        <authorList>
            <person name="Tunovic T."/>
            <person name="Pineiro-Iglesias B."/>
            <person name="Unosson C."/>
            <person name="Inganas E."/>
            <person name="Ohlen M."/>
            <person name="Cardew S."/>
            <person name="Jensie-Markopoulos S."/>
            <person name="Salva-Serra F."/>
            <person name="Jaen-Luchoro D."/>
            <person name="Karlsson R."/>
            <person name="Svensson-Stadler L."/>
            <person name="Chun J."/>
            <person name="Moore E."/>
        </authorList>
    </citation>
    <scope>NUCLEOTIDE SEQUENCE [LARGE SCALE GENOMIC DNA]</scope>
    <source>
        <strain evidence="3 4">CCUG 30977</strain>
    </source>
</reference>
<dbReference type="Proteomes" id="UP000430120">
    <property type="component" value="Unassembled WGS sequence"/>
</dbReference>
<evidence type="ECO:0000256" key="1">
    <source>
        <dbReference type="SAM" id="Phobius"/>
    </source>
</evidence>
<keyword evidence="4" id="KW-1185">Reference proteome</keyword>
<accession>A0A643FGQ1</accession>